<organism evidence="3 4">
    <name type="scientific">Trametes coccinea (strain BRFM310)</name>
    <name type="common">Pycnoporus coccineus</name>
    <dbReference type="NCBI Taxonomy" id="1353009"/>
    <lineage>
        <taxon>Eukaryota</taxon>
        <taxon>Fungi</taxon>
        <taxon>Dikarya</taxon>
        <taxon>Basidiomycota</taxon>
        <taxon>Agaricomycotina</taxon>
        <taxon>Agaricomycetes</taxon>
        <taxon>Polyporales</taxon>
        <taxon>Polyporaceae</taxon>
        <taxon>Trametes</taxon>
    </lineage>
</organism>
<evidence type="ECO:0000259" key="2">
    <source>
        <dbReference type="Pfam" id="PF01636"/>
    </source>
</evidence>
<dbReference type="GO" id="GO:0016301">
    <property type="term" value="F:kinase activity"/>
    <property type="evidence" value="ECO:0007669"/>
    <property type="project" value="UniProtKB-KW"/>
</dbReference>
<dbReference type="Pfam" id="PF01636">
    <property type="entry name" value="APH"/>
    <property type="match status" value="1"/>
</dbReference>
<dbReference type="Proteomes" id="UP000193067">
    <property type="component" value="Unassembled WGS sequence"/>
</dbReference>
<dbReference type="OrthoDB" id="5404599at2759"/>
<protein>
    <submittedName>
        <fullName evidence="3">Protein kinase subdomain-containing protein PKL</fullName>
    </submittedName>
</protein>
<feature type="signal peptide" evidence="1">
    <location>
        <begin position="1"/>
        <end position="18"/>
    </location>
</feature>
<dbReference type="Gene3D" id="3.90.1200.10">
    <property type="match status" value="1"/>
</dbReference>
<accession>A0A1Y2IZZ9</accession>
<gene>
    <name evidence="3" type="ORF">PYCCODRAFT_1442290</name>
</gene>
<dbReference type="AlphaFoldDB" id="A0A1Y2IZZ9"/>
<sequence length="293" mass="33743">MSAWRIIQFALWLVPARWKPLVFRWAARISARHGHQVQFNIYRLPFNLVLKTTLYADVGANANEAEALHFLRGIHGVRAPQLVDCAADKDTAYTLMTWIDGDCCEDIWDKLTTSDKDRIVDELHTQLVHLHQQSMSHCNGTICAASGAPIYDPRLPWLQDDPRIFHSCREFFEQVWLGLDAPKNRDTIRPAIQPLVEREGLPIVFCHGDLLPKNLILPGGLERWRIGTAPLCLIDWEYAGWMPLCWEALKATWLVVDPDEDEWYGMMKRVFKESAAELEADWLWRSKSGITIL</sequence>
<keyword evidence="1" id="KW-0732">Signal</keyword>
<reference evidence="3 4" key="1">
    <citation type="journal article" date="2015" name="Biotechnol. Biofuels">
        <title>Enhanced degradation of softwood versus hardwood by the white-rot fungus Pycnoporus coccineus.</title>
        <authorList>
            <person name="Couturier M."/>
            <person name="Navarro D."/>
            <person name="Chevret D."/>
            <person name="Henrissat B."/>
            <person name="Piumi F."/>
            <person name="Ruiz-Duenas F.J."/>
            <person name="Martinez A.T."/>
            <person name="Grigoriev I.V."/>
            <person name="Riley R."/>
            <person name="Lipzen A."/>
            <person name="Berrin J.G."/>
            <person name="Master E.R."/>
            <person name="Rosso M.N."/>
        </authorList>
    </citation>
    <scope>NUCLEOTIDE SEQUENCE [LARGE SCALE GENOMIC DNA]</scope>
    <source>
        <strain evidence="3 4">BRFM310</strain>
    </source>
</reference>
<feature type="chain" id="PRO_5013028293" evidence="1">
    <location>
        <begin position="19"/>
        <end position="293"/>
    </location>
</feature>
<evidence type="ECO:0000313" key="3">
    <source>
        <dbReference type="EMBL" id="OSD06729.1"/>
    </source>
</evidence>
<proteinExistence type="predicted"/>
<name>A0A1Y2IZZ9_TRAC3</name>
<evidence type="ECO:0000313" key="4">
    <source>
        <dbReference type="Proteomes" id="UP000193067"/>
    </source>
</evidence>
<dbReference type="EMBL" id="KZ084089">
    <property type="protein sequence ID" value="OSD06729.1"/>
    <property type="molecule type" value="Genomic_DNA"/>
</dbReference>
<dbReference type="PANTHER" id="PTHR21310">
    <property type="entry name" value="AMINOGLYCOSIDE PHOSPHOTRANSFERASE-RELATED-RELATED"/>
    <property type="match status" value="1"/>
</dbReference>
<dbReference type="PANTHER" id="PTHR21310:SF15">
    <property type="entry name" value="AMINOGLYCOSIDE PHOSPHOTRANSFERASE DOMAIN-CONTAINING PROTEIN"/>
    <property type="match status" value="1"/>
</dbReference>
<dbReference type="SUPFAM" id="SSF56112">
    <property type="entry name" value="Protein kinase-like (PK-like)"/>
    <property type="match status" value="1"/>
</dbReference>
<dbReference type="InterPro" id="IPR051678">
    <property type="entry name" value="AGP_Transferase"/>
</dbReference>
<evidence type="ECO:0000256" key="1">
    <source>
        <dbReference type="SAM" id="SignalP"/>
    </source>
</evidence>
<keyword evidence="3" id="KW-0418">Kinase</keyword>
<keyword evidence="3" id="KW-0808">Transferase</keyword>
<keyword evidence="4" id="KW-1185">Reference proteome</keyword>
<feature type="domain" description="Aminoglycoside phosphotransferase" evidence="2">
    <location>
        <begin position="62"/>
        <end position="271"/>
    </location>
</feature>
<dbReference type="InterPro" id="IPR002575">
    <property type="entry name" value="Aminoglycoside_PTrfase"/>
</dbReference>
<dbReference type="InterPro" id="IPR011009">
    <property type="entry name" value="Kinase-like_dom_sf"/>
</dbReference>